<evidence type="ECO:0000256" key="1">
    <source>
        <dbReference type="SAM" id="MobiDB-lite"/>
    </source>
</evidence>
<dbReference type="RefSeq" id="WP_317793922.1">
    <property type="nucleotide sequence ID" value="NZ_AP028461.1"/>
</dbReference>
<keyword evidence="3" id="KW-1185">Reference proteome</keyword>
<proteinExistence type="predicted"/>
<gene>
    <name evidence="2" type="ORF">ACFQ5G_02270</name>
</gene>
<name>A0ABW4A0E5_9ACTN</name>
<feature type="compositionally biased region" description="Basic and acidic residues" evidence="1">
    <location>
        <begin position="11"/>
        <end position="20"/>
    </location>
</feature>
<evidence type="ECO:0000313" key="2">
    <source>
        <dbReference type="EMBL" id="MFD1364162.1"/>
    </source>
</evidence>
<reference evidence="3" key="1">
    <citation type="journal article" date="2019" name="Int. J. Syst. Evol. Microbiol.">
        <title>The Global Catalogue of Microorganisms (GCM) 10K type strain sequencing project: providing services to taxonomists for standard genome sequencing and annotation.</title>
        <authorList>
            <consortium name="The Broad Institute Genomics Platform"/>
            <consortium name="The Broad Institute Genome Sequencing Center for Infectious Disease"/>
            <person name="Wu L."/>
            <person name="Ma J."/>
        </authorList>
    </citation>
    <scope>NUCLEOTIDE SEQUENCE [LARGE SCALE GENOMIC DNA]</scope>
    <source>
        <strain evidence="3">CCM 7526</strain>
    </source>
</reference>
<dbReference type="EMBL" id="JBHTMK010000004">
    <property type="protein sequence ID" value="MFD1364162.1"/>
    <property type="molecule type" value="Genomic_DNA"/>
</dbReference>
<organism evidence="2 3">
    <name type="scientific">Actinoplanes sichuanensis</name>
    <dbReference type="NCBI Taxonomy" id="512349"/>
    <lineage>
        <taxon>Bacteria</taxon>
        <taxon>Bacillati</taxon>
        <taxon>Actinomycetota</taxon>
        <taxon>Actinomycetes</taxon>
        <taxon>Micromonosporales</taxon>
        <taxon>Micromonosporaceae</taxon>
        <taxon>Actinoplanes</taxon>
    </lineage>
</organism>
<comment type="caution">
    <text evidence="2">The sequence shown here is derived from an EMBL/GenBank/DDBJ whole genome shotgun (WGS) entry which is preliminary data.</text>
</comment>
<sequence>MAIADDQSGEILDHVDDPTDARLAPPEELVFEKQEGQTMIGGWLSAAVRTRGFLIALLIAGVTMAGAGGCGVPEQPDPHARLAVCVAATAARPAGQQIRIEFRQAGVMVASGSVPVGTVFHAPVPAGADVEVYVDGVLLGTSGSAAVAGDAVYLRGDGCPDIPDVDGHVE</sequence>
<feature type="region of interest" description="Disordered" evidence="1">
    <location>
        <begin position="1"/>
        <end position="20"/>
    </location>
</feature>
<evidence type="ECO:0000313" key="3">
    <source>
        <dbReference type="Proteomes" id="UP001597183"/>
    </source>
</evidence>
<protein>
    <recommendedName>
        <fullName evidence="4">DUF5666 domain-containing protein</fullName>
    </recommendedName>
</protein>
<evidence type="ECO:0008006" key="4">
    <source>
        <dbReference type="Google" id="ProtNLM"/>
    </source>
</evidence>
<dbReference type="Proteomes" id="UP001597183">
    <property type="component" value="Unassembled WGS sequence"/>
</dbReference>
<accession>A0ABW4A0E5</accession>